<evidence type="ECO:0000256" key="12">
    <source>
        <dbReference type="SAM" id="Phobius"/>
    </source>
</evidence>
<evidence type="ECO:0000256" key="9">
    <source>
        <dbReference type="ARBA" id="ARBA00023170"/>
    </source>
</evidence>
<dbReference type="InterPro" id="IPR004073">
    <property type="entry name" value="GPCR_3_vmron_rcpt_2"/>
</dbReference>
<evidence type="ECO:0000256" key="13">
    <source>
        <dbReference type="SAM" id="SignalP"/>
    </source>
</evidence>
<dbReference type="InterPro" id="IPR001828">
    <property type="entry name" value="ANF_lig-bd_rcpt"/>
</dbReference>
<feature type="transmembrane region" description="Helical" evidence="12">
    <location>
        <begin position="536"/>
        <end position="557"/>
    </location>
</feature>
<evidence type="ECO:0000313" key="15">
    <source>
        <dbReference type="Ensembl" id="ENSPMEP00000019874.1"/>
    </source>
</evidence>
<keyword evidence="4 12" id="KW-0812">Transmembrane</keyword>
<dbReference type="GO" id="GO:0005886">
    <property type="term" value="C:plasma membrane"/>
    <property type="evidence" value="ECO:0007669"/>
    <property type="project" value="UniProtKB-SubCell"/>
</dbReference>
<feature type="signal peptide" evidence="13">
    <location>
        <begin position="1"/>
        <end position="21"/>
    </location>
</feature>
<organism evidence="15 16">
    <name type="scientific">Poecilia mexicana</name>
    <dbReference type="NCBI Taxonomy" id="48701"/>
    <lineage>
        <taxon>Eukaryota</taxon>
        <taxon>Metazoa</taxon>
        <taxon>Chordata</taxon>
        <taxon>Craniata</taxon>
        <taxon>Vertebrata</taxon>
        <taxon>Euteleostomi</taxon>
        <taxon>Actinopterygii</taxon>
        <taxon>Neopterygii</taxon>
        <taxon>Teleostei</taxon>
        <taxon>Neoteleostei</taxon>
        <taxon>Acanthomorphata</taxon>
        <taxon>Ovalentaria</taxon>
        <taxon>Atherinomorphae</taxon>
        <taxon>Cyprinodontiformes</taxon>
        <taxon>Poeciliidae</taxon>
        <taxon>Poeciliinae</taxon>
        <taxon>Poecilia</taxon>
    </lineage>
</organism>
<evidence type="ECO:0000313" key="16">
    <source>
        <dbReference type="Proteomes" id="UP000261480"/>
    </source>
</evidence>
<dbReference type="InterPro" id="IPR017978">
    <property type="entry name" value="GPCR_3_C"/>
</dbReference>
<dbReference type="InterPro" id="IPR017979">
    <property type="entry name" value="GPCR_3_CS"/>
</dbReference>
<dbReference type="PROSITE" id="PS00981">
    <property type="entry name" value="G_PROTEIN_RECEP_F3_3"/>
    <property type="match status" value="1"/>
</dbReference>
<accession>A0A3B3XXQ0</accession>
<protein>
    <recommendedName>
        <fullName evidence="14">G-protein coupled receptors family 3 profile domain-containing protein</fullName>
    </recommendedName>
</protein>
<evidence type="ECO:0000256" key="7">
    <source>
        <dbReference type="ARBA" id="ARBA00023040"/>
    </source>
</evidence>
<evidence type="ECO:0000256" key="5">
    <source>
        <dbReference type="ARBA" id="ARBA00022729"/>
    </source>
</evidence>
<feature type="transmembrane region" description="Helical" evidence="12">
    <location>
        <begin position="648"/>
        <end position="671"/>
    </location>
</feature>
<dbReference type="InterPro" id="IPR028082">
    <property type="entry name" value="Peripla_BP_I"/>
</dbReference>
<evidence type="ECO:0000256" key="6">
    <source>
        <dbReference type="ARBA" id="ARBA00022989"/>
    </source>
</evidence>
<keyword evidence="7" id="KW-0297">G-protein coupled receptor</keyword>
<name>A0A3B3XXQ0_9TELE</name>
<dbReference type="InterPro" id="IPR000068">
    <property type="entry name" value="GPCR_3_Ca_sens_rcpt-rel"/>
</dbReference>
<reference evidence="15" key="2">
    <citation type="submission" date="2025-09" db="UniProtKB">
        <authorList>
            <consortium name="Ensembl"/>
        </authorList>
    </citation>
    <scope>IDENTIFICATION</scope>
</reference>
<dbReference type="InterPro" id="IPR000337">
    <property type="entry name" value="GPCR_3"/>
</dbReference>
<dbReference type="FunFam" id="2.10.50.30:FF:000002">
    <property type="entry name" value="Vomeronasal 2 receptor, h1"/>
    <property type="match status" value="1"/>
</dbReference>
<keyword evidence="9" id="KW-0675">Receptor</keyword>
<dbReference type="PRINTS" id="PR00248">
    <property type="entry name" value="GPCRMGR"/>
</dbReference>
<comment type="subcellular location">
    <subcellularLocation>
        <location evidence="1">Cell membrane</location>
        <topology evidence="1">Multi-pass membrane protein</topology>
    </subcellularLocation>
</comment>
<keyword evidence="6 12" id="KW-1133">Transmembrane helix</keyword>
<feature type="chain" id="PRO_5017318514" description="G-protein coupled receptors family 3 profile domain-containing protein" evidence="13">
    <location>
        <begin position="22"/>
        <end position="687"/>
    </location>
</feature>
<dbReference type="Ensembl" id="ENSPMET00000029370.1">
    <property type="protein sequence ID" value="ENSPMEP00000019874.1"/>
    <property type="gene ID" value="ENSPMEG00000023005.1"/>
</dbReference>
<reference evidence="15" key="1">
    <citation type="submission" date="2025-08" db="UniProtKB">
        <authorList>
            <consortium name="Ensembl"/>
        </authorList>
    </citation>
    <scope>IDENTIFICATION</scope>
</reference>
<dbReference type="Pfam" id="PF01094">
    <property type="entry name" value="ANF_receptor"/>
    <property type="match status" value="2"/>
</dbReference>
<keyword evidence="5 13" id="KW-0732">Signal</keyword>
<feature type="transmembrane region" description="Helical" evidence="12">
    <location>
        <begin position="491"/>
        <end position="515"/>
    </location>
</feature>
<keyword evidence="8 12" id="KW-0472">Membrane</keyword>
<dbReference type="AlphaFoldDB" id="A0A3B3XXQ0"/>
<dbReference type="InterPro" id="IPR038550">
    <property type="entry name" value="GPCR_3_9-Cys_sf"/>
</dbReference>
<keyword evidence="10" id="KW-0325">Glycoprotein</keyword>
<dbReference type="Pfam" id="PF07562">
    <property type="entry name" value="NCD3G"/>
    <property type="match status" value="1"/>
</dbReference>
<dbReference type="CDD" id="cd15283">
    <property type="entry name" value="7tmC_V2R_pheromone"/>
    <property type="match status" value="1"/>
</dbReference>
<evidence type="ECO:0000256" key="10">
    <source>
        <dbReference type="ARBA" id="ARBA00023180"/>
    </source>
</evidence>
<sequence length="687" mass="76011">MEALLYTPFLLTLSFVSVASSTDSACSLRRSFHLNEMHEPGDVVLGGLFEVHYTSLFPDITYTSEPEQPSCEFDTLGFRDAMTMVFAIEEINKNPSLLPNLTLGYSLYDNCGALVIGFSGALSLASGQEEGISPQENCSGTPPILAIVGDSYSTFSIAIANVLGLFKIPIYFSFFLDVFQVRQFWEHTFQCKFDPAEGEEDEKALCTGDEDLEQVETELLDVSNLRPEYNVYKAVYALAHALDEMLRCEPGKGPFVDRTCAALQSLEPWQLLHYLQKVNFTTPFGDQVSFDENGDALPIYDVMNWVWLPEGGTKIQNVGEVKKSAFGREELVLNENLIFWNFESKKPPQSVCSENCPPGTRMARKKGQPVCCFDCIPCSDGKISNGSARECISCPEDFWSSPQRDHCLPKETEFLSYHEPLGICLTTTSLLGTFICAVVLGIFIYHRSTPIVRANNSELSFLLLVSLKLCFLCSLLFIGRPILWTCQLRHAAFGISFVLCVSCILVKTMVVLAVFKASKPGGGASLKWFGPTQQRGTVFALTCIQAAVCTVWIVSASPMPHKNTQYHNDKIVYECEVGSTFGFAVLLSYIGLLAFISLMLAFLARNLPDNFNEAKLITFSMLIFCAVWVAFVPAYINSPGKYADAVEVFAILASSFGLLVALFGPKSYVILLKPERNTKKAIMGRGT</sequence>
<evidence type="ECO:0000256" key="11">
    <source>
        <dbReference type="ARBA" id="ARBA00023224"/>
    </source>
</evidence>
<evidence type="ECO:0000256" key="3">
    <source>
        <dbReference type="ARBA" id="ARBA00022475"/>
    </source>
</evidence>
<keyword evidence="3" id="KW-1003">Cell membrane</keyword>
<dbReference type="Pfam" id="PF00003">
    <property type="entry name" value="7tm_3"/>
    <property type="match status" value="1"/>
</dbReference>
<dbReference type="PANTHER" id="PTHR24061:SF418">
    <property type="entry name" value="C-FAMILY ODORANT RECEPTOR OLFCQ19-RELATED"/>
    <property type="match status" value="1"/>
</dbReference>
<dbReference type="InterPro" id="IPR011500">
    <property type="entry name" value="GPCR_3_9-Cys_dom"/>
</dbReference>
<dbReference type="PRINTS" id="PR01535">
    <property type="entry name" value="VOMERONASL2R"/>
</dbReference>
<evidence type="ECO:0000259" key="14">
    <source>
        <dbReference type="PROSITE" id="PS50259"/>
    </source>
</evidence>
<proteinExistence type="inferred from homology"/>
<dbReference type="PROSITE" id="PS50259">
    <property type="entry name" value="G_PROTEIN_RECEP_F3_4"/>
    <property type="match status" value="1"/>
</dbReference>
<feature type="transmembrane region" description="Helical" evidence="12">
    <location>
        <begin position="457"/>
        <end position="479"/>
    </location>
</feature>
<feature type="transmembrane region" description="Helical" evidence="12">
    <location>
        <begin position="420"/>
        <end position="445"/>
    </location>
</feature>
<dbReference type="PANTHER" id="PTHR24061">
    <property type="entry name" value="CALCIUM-SENSING RECEPTOR-RELATED"/>
    <property type="match status" value="1"/>
</dbReference>
<evidence type="ECO:0000256" key="8">
    <source>
        <dbReference type="ARBA" id="ARBA00023136"/>
    </source>
</evidence>
<feature type="transmembrane region" description="Helical" evidence="12">
    <location>
        <begin position="577"/>
        <end position="604"/>
    </location>
</feature>
<evidence type="ECO:0000256" key="2">
    <source>
        <dbReference type="ARBA" id="ARBA00007242"/>
    </source>
</evidence>
<evidence type="ECO:0000256" key="1">
    <source>
        <dbReference type="ARBA" id="ARBA00004651"/>
    </source>
</evidence>
<dbReference type="SUPFAM" id="SSF53822">
    <property type="entry name" value="Periplasmic binding protein-like I"/>
    <property type="match status" value="2"/>
</dbReference>
<comment type="similarity">
    <text evidence="2">Belongs to the G-protein coupled receptor 3 family.</text>
</comment>
<dbReference type="Gene3D" id="3.40.50.2300">
    <property type="match status" value="3"/>
</dbReference>
<dbReference type="Proteomes" id="UP000261480">
    <property type="component" value="Unplaced"/>
</dbReference>
<dbReference type="Gene3D" id="2.10.50.30">
    <property type="entry name" value="GPCR, family 3, nine cysteines domain"/>
    <property type="match status" value="1"/>
</dbReference>
<dbReference type="GO" id="GO:0004930">
    <property type="term" value="F:G protein-coupled receptor activity"/>
    <property type="evidence" value="ECO:0007669"/>
    <property type="project" value="UniProtKB-KW"/>
</dbReference>
<keyword evidence="11" id="KW-0807">Transducer</keyword>
<feature type="transmembrane region" description="Helical" evidence="12">
    <location>
        <begin position="616"/>
        <end position="636"/>
    </location>
</feature>
<keyword evidence="16" id="KW-1185">Reference proteome</keyword>
<evidence type="ECO:0000256" key="4">
    <source>
        <dbReference type="ARBA" id="ARBA00022692"/>
    </source>
</evidence>
<feature type="domain" description="G-protein coupled receptors family 3 profile" evidence="14">
    <location>
        <begin position="421"/>
        <end position="686"/>
    </location>
</feature>